<dbReference type="KEGG" id="crq:GCK72_012106"/>
<evidence type="ECO:0000313" key="2">
    <source>
        <dbReference type="Proteomes" id="UP000483820"/>
    </source>
</evidence>
<sequence>MSMLTFCLNCASYTEQLEVCVFCELSQKQSALKTTETSSDPMFRLSNNLKTFPIRWQCADRDKRLIEQWVHRKSGNSDDHKWKRGCEHLKSRVSYCSLRTGDEHCGFNAKALVDIPRHGSALRLATMNLVFKILSAEVEKKIKCQRRKNQISKAIGFLKRKIRRYLMNLDPKPSDVQNSIENLKIEWNECLANCSCPDVWNSGNGSSRRKLGEFLKSNSNKCPTIGMMDEDDLSDLHLFFFLLNIL</sequence>
<dbReference type="GeneID" id="9816770"/>
<dbReference type="Proteomes" id="UP000483820">
    <property type="component" value="Chromosome IV"/>
</dbReference>
<dbReference type="EMBL" id="WUAV01000004">
    <property type="protein sequence ID" value="KAF1755656.1"/>
    <property type="molecule type" value="Genomic_DNA"/>
</dbReference>
<reference evidence="1 2" key="1">
    <citation type="submission" date="2019-12" db="EMBL/GenBank/DDBJ databases">
        <title>Chromosome-level assembly of the Caenorhabditis remanei genome.</title>
        <authorList>
            <person name="Teterina A.A."/>
            <person name="Willis J.H."/>
            <person name="Phillips P.C."/>
        </authorList>
    </citation>
    <scope>NUCLEOTIDE SEQUENCE [LARGE SCALE GENOMIC DNA]</scope>
    <source>
        <strain evidence="1 2">PX506</strain>
        <tissue evidence="1">Whole organism</tissue>
    </source>
</reference>
<accession>A0A6A5GLZ0</accession>
<organism evidence="1 2">
    <name type="scientific">Caenorhabditis remanei</name>
    <name type="common">Caenorhabditis vulgaris</name>
    <dbReference type="NCBI Taxonomy" id="31234"/>
    <lineage>
        <taxon>Eukaryota</taxon>
        <taxon>Metazoa</taxon>
        <taxon>Ecdysozoa</taxon>
        <taxon>Nematoda</taxon>
        <taxon>Chromadorea</taxon>
        <taxon>Rhabditida</taxon>
        <taxon>Rhabditina</taxon>
        <taxon>Rhabditomorpha</taxon>
        <taxon>Rhabditoidea</taxon>
        <taxon>Rhabditidae</taxon>
        <taxon>Peloderinae</taxon>
        <taxon>Caenorhabditis</taxon>
    </lineage>
</organism>
<dbReference type="AlphaFoldDB" id="A0A6A5GLZ0"/>
<protein>
    <submittedName>
        <fullName evidence="1">Uncharacterized protein</fullName>
    </submittedName>
</protein>
<comment type="caution">
    <text evidence="1">The sequence shown here is derived from an EMBL/GenBank/DDBJ whole genome shotgun (WGS) entry which is preliminary data.</text>
</comment>
<dbReference type="RefSeq" id="XP_053583621.1">
    <property type="nucleotide sequence ID" value="XM_053728849.1"/>
</dbReference>
<evidence type="ECO:0000313" key="1">
    <source>
        <dbReference type="EMBL" id="KAF1755656.1"/>
    </source>
</evidence>
<name>A0A6A5GLZ0_CAERE</name>
<gene>
    <name evidence="1" type="ORF">GCK72_012106</name>
</gene>
<dbReference type="CTD" id="9816770"/>
<proteinExistence type="predicted"/>